<accession>A0A815W4F1</accession>
<dbReference type="EMBL" id="CAJNOJ010001011">
    <property type="protein sequence ID" value="CAF1538507.1"/>
    <property type="molecule type" value="Genomic_DNA"/>
</dbReference>
<keyword evidence="1" id="KW-0812">Transmembrane</keyword>
<protein>
    <submittedName>
        <fullName evidence="2">Uncharacterized protein</fullName>
    </submittedName>
</protein>
<keyword evidence="1" id="KW-1133">Transmembrane helix</keyword>
<name>A0A815W4F1_ADIRI</name>
<evidence type="ECO:0000313" key="2">
    <source>
        <dbReference type="EMBL" id="CAF1538507.1"/>
    </source>
</evidence>
<dbReference type="Proteomes" id="UP000663852">
    <property type="component" value="Unassembled WGS sequence"/>
</dbReference>
<gene>
    <name evidence="2" type="ORF">EDS130_LOCUS45136</name>
</gene>
<dbReference type="AlphaFoldDB" id="A0A815W4F1"/>
<sequence>MNPNTILYEQTVPLNISIKTRYKTNVTIEILVDNLFIEEWNDFYSYDKYYHSCQPSFCSYEIQQRRNSISILTEIIGIYSGLTIIIRFLIPNLVRLIRRRQRHVQVTTTFDRLNILFQLCKTKLLELNLFRNRSTDYHTVRKQLISTRSYLITFILILSLCILYTSLTNKLITVKFQFKDLKQYEQLYNKYPNTLTCSCNELSIKYEEFIQLTPIYHEICSSDFVQQEWIDYLSVKANINDRNFQATGSFQFQSVRSLCRLIEETVDFSLTQLYSTIFVSNQLISRDLFQNRIDNTVDLFIKSTEQRFKHIFQTIRELFHGSAVLTTHQTNWEYDILLNKLNEYVY</sequence>
<evidence type="ECO:0000256" key="1">
    <source>
        <dbReference type="SAM" id="Phobius"/>
    </source>
</evidence>
<feature type="transmembrane region" description="Helical" evidence="1">
    <location>
        <begin position="150"/>
        <end position="167"/>
    </location>
</feature>
<keyword evidence="1" id="KW-0472">Membrane</keyword>
<reference evidence="2" key="1">
    <citation type="submission" date="2021-02" db="EMBL/GenBank/DDBJ databases">
        <authorList>
            <person name="Nowell W R."/>
        </authorList>
    </citation>
    <scope>NUCLEOTIDE SEQUENCE</scope>
</reference>
<comment type="caution">
    <text evidence="2">The sequence shown here is derived from an EMBL/GenBank/DDBJ whole genome shotgun (WGS) entry which is preliminary data.</text>
</comment>
<feature type="transmembrane region" description="Helical" evidence="1">
    <location>
        <begin position="69"/>
        <end position="90"/>
    </location>
</feature>
<dbReference type="OrthoDB" id="10005532at2759"/>
<proteinExistence type="predicted"/>
<organism evidence="2 3">
    <name type="scientific">Adineta ricciae</name>
    <name type="common">Rotifer</name>
    <dbReference type="NCBI Taxonomy" id="249248"/>
    <lineage>
        <taxon>Eukaryota</taxon>
        <taxon>Metazoa</taxon>
        <taxon>Spiralia</taxon>
        <taxon>Gnathifera</taxon>
        <taxon>Rotifera</taxon>
        <taxon>Eurotatoria</taxon>
        <taxon>Bdelloidea</taxon>
        <taxon>Adinetida</taxon>
        <taxon>Adinetidae</taxon>
        <taxon>Adineta</taxon>
    </lineage>
</organism>
<evidence type="ECO:0000313" key="3">
    <source>
        <dbReference type="Proteomes" id="UP000663852"/>
    </source>
</evidence>